<name>A0AA88ADP9_FICCA</name>
<dbReference type="AlphaFoldDB" id="A0AA88ADP9"/>
<proteinExistence type="predicted"/>
<dbReference type="Proteomes" id="UP001187192">
    <property type="component" value="Unassembled WGS sequence"/>
</dbReference>
<organism evidence="2 3">
    <name type="scientific">Ficus carica</name>
    <name type="common">Common fig</name>
    <dbReference type="NCBI Taxonomy" id="3494"/>
    <lineage>
        <taxon>Eukaryota</taxon>
        <taxon>Viridiplantae</taxon>
        <taxon>Streptophyta</taxon>
        <taxon>Embryophyta</taxon>
        <taxon>Tracheophyta</taxon>
        <taxon>Spermatophyta</taxon>
        <taxon>Magnoliopsida</taxon>
        <taxon>eudicotyledons</taxon>
        <taxon>Gunneridae</taxon>
        <taxon>Pentapetalae</taxon>
        <taxon>rosids</taxon>
        <taxon>fabids</taxon>
        <taxon>Rosales</taxon>
        <taxon>Moraceae</taxon>
        <taxon>Ficeae</taxon>
        <taxon>Ficus</taxon>
    </lineage>
</organism>
<evidence type="ECO:0000313" key="2">
    <source>
        <dbReference type="EMBL" id="GMN53834.1"/>
    </source>
</evidence>
<protein>
    <recommendedName>
        <fullName evidence="1">Retrotransposon gag domain-containing protein</fullName>
    </recommendedName>
</protein>
<dbReference type="Pfam" id="PF03732">
    <property type="entry name" value="Retrotrans_gag"/>
    <property type="match status" value="1"/>
</dbReference>
<dbReference type="EMBL" id="BTGU01000048">
    <property type="protein sequence ID" value="GMN53834.1"/>
    <property type="molecule type" value="Genomic_DNA"/>
</dbReference>
<reference evidence="2" key="1">
    <citation type="submission" date="2023-07" db="EMBL/GenBank/DDBJ databases">
        <title>draft genome sequence of fig (Ficus carica).</title>
        <authorList>
            <person name="Takahashi T."/>
            <person name="Nishimura K."/>
        </authorList>
    </citation>
    <scope>NUCLEOTIDE SEQUENCE</scope>
</reference>
<gene>
    <name evidence="2" type="ORF">TIFTF001_022975</name>
</gene>
<dbReference type="InterPro" id="IPR005162">
    <property type="entry name" value="Retrotrans_gag_dom"/>
</dbReference>
<keyword evidence="3" id="KW-1185">Reference proteome</keyword>
<evidence type="ECO:0000259" key="1">
    <source>
        <dbReference type="Pfam" id="PF03732"/>
    </source>
</evidence>
<sequence length="79" mass="9520">MGRVQDETEVIAEPNFAKRIWWEEIELSMDVNQMTWQEFLQEFNEQYFNTSVTKEHYDEFNNFHQGKLSMTEAAKPLGR</sequence>
<evidence type="ECO:0000313" key="3">
    <source>
        <dbReference type="Proteomes" id="UP001187192"/>
    </source>
</evidence>
<comment type="caution">
    <text evidence="2">The sequence shown here is derived from an EMBL/GenBank/DDBJ whole genome shotgun (WGS) entry which is preliminary data.</text>
</comment>
<feature type="domain" description="Retrotransposon gag" evidence="1">
    <location>
        <begin position="19"/>
        <end position="74"/>
    </location>
</feature>
<accession>A0AA88ADP9</accession>